<dbReference type="Pfam" id="PF07084">
    <property type="entry name" value="Spot_14"/>
    <property type="match status" value="1"/>
</dbReference>
<dbReference type="EMBL" id="NCKV01000617">
    <property type="protein sequence ID" value="RWS30153.1"/>
    <property type="molecule type" value="Genomic_DNA"/>
</dbReference>
<accession>A0A443SRL0</accession>
<dbReference type="GO" id="GO:0046890">
    <property type="term" value="P:regulation of lipid biosynthetic process"/>
    <property type="evidence" value="ECO:0007669"/>
    <property type="project" value="TreeGrafter"/>
</dbReference>
<reference evidence="7 8" key="1">
    <citation type="journal article" date="2018" name="Gigascience">
        <title>Genomes of trombidid mites reveal novel predicted allergens and laterally-transferred genes associated with secondary metabolism.</title>
        <authorList>
            <person name="Dong X."/>
            <person name="Chaisiri K."/>
            <person name="Xia D."/>
            <person name="Armstrong S.D."/>
            <person name="Fang Y."/>
            <person name="Donnelly M.J."/>
            <person name="Kadowaki T."/>
            <person name="McGarry J.W."/>
            <person name="Darby A.C."/>
            <person name="Makepeace B.L."/>
        </authorList>
    </citation>
    <scope>NUCLEOTIDE SEQUENCE [LARGE SCALE GENOMIC DNA]</scope>
    <source>
        <strain evidence="7">UoL-UT</strain>
    </source>
</reference>
<evidence type="ECO:0000256" key="4">
    <source>
        <dbReference type="ARBA" id="ARBA00022490"/>
    </source>
</evidence>
<proteinExistence type="inferred from homology"/>
<evidence type="ECO:0000256" key="5">
    <source>
        <dbReference type="ARBA" id="ARBA00023242"/>
    </source>
</evidence>
<keyword evidence="5" id="KW-0539">Nucleus</keyword>
<comment type="subcellular location">
    <subcellularLocation>
        <location evidence="2">Cytoplasm</location>
    </subcellularLocation>
    <subcellularLocation>
        <location evidence="1">Nucleus</location>
    </subcellularLocation>
</comment>
<dbReference type="AlphaFoldDB" id="A0A443SRL0"/>
<dbReference type="Gene3D" id="6.10.140.1610">
    <property type="match status" value="1"/>
</dbReference>
<dbReference type="OrthoDB" id="5951908at2759"/>
<dbReference type="InterPro" id="IPR009786">
    <property type="entry name" value="Spot_14"/>
</dbReference>
<feature type="region of interest" description="Disordered" evidence="6">
    <location>
        <begin position="89"/>
        <end position="124"/>
    </location>
</feature>
<dbReference type="VEuPathDB" id="VectorBase:LDEU001886"/>
<evidence type="ECO:0000313" key="7">
    <source>
        <dbReference type="EMBL" id="RWS30153.1"/>
    </source>
</evidence>
<organism evidence="7 8">
    <name type="scientific">Leptotrombidium deliense</name>
    <dbReference type="NCBI Taxonomy" id="299467"/>
    <lineage>
        <taxon>Eukaryota</taxon>
        <taxon>Metazoa</taxon>
        <taxon>Ecdysozoa</taxon>
        <taxon>Arthropoda</taxon>
        <taxon>Chelicerata</taxon>
        <taxon>Arachnida</taxon>
        <taxon>Acari</taxon>
        <taxon>Acariformes</taxon>
        <taxon>Trombidiformes</taxon>
        <taxon>Prostigmata</taxon>
        <taxon>Anystina</taxon>
        <taxon>Parasitengona</taxon>
        <taxon>Trombiculoidea</taxon>
        <taxon>Trombiculidae</taxon>
        <taxon>Leptotrombidium</taxon>
    </lineage>
</organism>
<comment type="similarity">
    <text evidence="3">Belongs to the SPOT14 family.</text>
</comment>
<dbReference type="STRING" id="299467.A0A443SRL0"/>
<name>A0A443SRL0_9ACAR</name>
<sequence length="170" mass="18694">MERFVKTVNNMNATVLVPSKLRDMDVNGKCVTSIPPALANTDLYNFFVMLNDVKKELLWGPGTAAAAVATMMQPIAATDHCVPREMKHIRQPSDDSLRSLGSTASSSDPETDSDVDSMLTDRDSVDEHSSHLAAAFRHHLQGLHTILHQLADSAEFLLTRYQEDVEASSL</sequence>
<evidence type="ECO:0000256" key="1">
    <source>
        <dbReference type="ARBA" id="ARBA00004123"/>
    </source>
</evidence>
<dbReference type="InterPro" id="IPR053719">
    <property type="entry name" value="Lipogen_MT_Stabilize_sf"/>
</dbReference>
<keyword evidence="8" id="KW-1185">Reference proteome</keyword>
<feature type="compositionally biased region" description="Low complexity" evidence="6">
    <location>
        <begin position="98"/>
        <end position="107"/>
    </location>
</feature>
<dbReference type="GO" id="GO:0005829">
    <property type="term" value="C:cytosol"/>
    <property type="evidence" value="ECO:0007669"/>
    <property type="project" value="TreeGrafter"/>
</dbReference>
<gene>
    <name evidence="7" type="ORF">B4U80_00260</name>
</gene>
<dbReference type="GO" id="GO:0005634">
    <property type="term" value="C:nucleus"/>
    <property type="evidence" value="ECO:0007669"/>
    <property type="project" value="UniProtKB-SubCell"/>
</dbReference>
<evidence type="ECO:0000256" key="3">
    <source>
        <dbReference type="ARBA" id="ARBA00009488"/>
    </source>
</evidence>
<evidence type="ECO:0000313" key="8">
    <source>
        <dbReference type="Proteomes" id="UP000288716"/>
    </source>
</evidence>
<protein>
    <submittedName>
        <fullName evidence="7">Mid1-interacting protein-like protein</fullName>
    </submittedName>
</protein>
<dbReference type="Proteomes" id="UP000288716">
    <property type="component" value="Unassembled WGS sequence"/>
</dbReference>
<comment type="caution">
    <text evidence="7">The sequence shown here is derived from an EMBL/GenBank/DDBJ whole genome shotgun (WGS) entry which is preliminary data.</text>
</comment>
<dbReference type="PANTHER" id="PTHR14315">
    <property type="entry name" value="SPOT14 FAMILY MEMBER"/>
    <property type="match status" value="1"/>
</dbReference>
<evidence type="ECO:0000256" key="2">
    <source>
        <dbReference type="ARBA" id="ARBA00004496"/>
    </source>
</evidence>
<keyword evidence="4" id="KW-0963">Cytoplasm</keyword>
<evidence type="ECO:0000256" key="6">
    <source>
        <dbReference type="SAM" id="MobiDB-lite"/>
    </source>
</evidence>
<dbReference type="PANTHER" id="PTHR14315:SF17">
    <property type="entry name" value="MIP21584P"/>
    <property type="match status" value="1"/>
</dbReference>